<sequence length="449" mass="51703">MGNTHTRKADESSHRRRRPNSIAIDKPIETLSSETTGKRELRRSASQNSFRRRYTESGNYSYKTPWPAPMSEVVFWPEFESKPPVRFTDFEMLANIGKGAFGHVLQVKKRNTEDVFAMKILNKAEIIKENAIQQCKDEANIQMKINNFPFLVKTWYTWQTKHNLFIVSDFVDGSDLFTLWIQERTLDENLVRLYISELALTLDFLHKCGVVYRDLKLENVLLDKQGHIKIIDFGLSKLMSRNEKTNTICGTLQFMAPEVLKGEKYDYSVDWWALGIVMYVLLVGKYPYVATKDHDSQFKVLEETEFEFPDSLSTASVSLMNQLLQKDPKERLRSLDALKRHPFFKDFVFDDALDKKQVPLDESTFKKLRRRSAAGRTYFPRQVEPRKADRKARALSWASPGNFTIHDKVELDYLVSDLGSFAKIDTVANANTATKTSLTTVGELCTAAS</sequence>
<dbReference type="InterPro" id="IPR011009">
    <property type="entry name" value="Kinase-like_dom_sf"/>
</dbReference>
<organism evidence="11 12">
    <name type="scientific">Exaiptasia diaphana</name>
    <name type="common">Tropical sea anemone</name>
    <name type="synonym">Aiptasia pulchella</name>
    <dbReference type="NCBI Taxonomy" id="2652724"/>
    <lineage>
        <taxon>Eukaryota</taxon>
        <taxon>Metazoa</taxon>
        <taxon>Cnidaria</taxon>
        <taxon>Anthozoa</taxon>
        <taxon>Hexacorallia</taxon>
        <taxon>Actiniaria</taxon>
        <taxon>Aiptasiidae</taxon>
        <taxon>Exaiptasia</taxon>
    </lineage>
</organism>
<evidence type="ECO:0000313" key="12">
    <source>
        <dbReference type="Proteomes" id="UP000887567"/>
    </source>
</evidence>
<dbReference type="Gene3D" id="1.10.510.10">
    <property type="entry name" value="Transferase(Phosphotransferase) domain 1"/>
    <property type="match status" value="1"/>
</dbReference>
<evidence type="ECO:0000256" key="8">
    <source>
        <dbReference type="RuleBase" id="RU000304"/>
    </source>
</evidence>
<dbReference type="OrthoDB" id="3205605at2759"/>
<dbReference type="RefSeq" id="XP_020909709.1">
    <property type="nucleotide sequence ID" value="XM_021054050.2"/>
</dbReference>
<dbReference type="Gene3D" id="3.30.200.20">
    <property type="entry name" value="Phosphorylase Kinase, domain 1"/>
    <property type="match status" value="1"/>
</dbReference>
<keyword evidence="1 8" id="KW-0723">Serine/threonine-protein kinase</keyword>
<dbReference type="AlphaFoldDB" id="A0A913XTX4"/>
<evidence type="ECO:0000256" key="1">
    <source>
        <dbReference type="ARBA" id="ARBA00022527"/>
    </source>
</evidence>
<comment type="similarity">
    <text evidence="8">Belongs to the protein kinase superfamily.</text>
</comment>
<accession>A0A913XTX4</accession>
<dbReference type="PROSITE" id="PS00107">
    <property type="entry name" value="PROTEIN_KINASE_ATP"/>
    <property type="match status" value="1"/>
</dbReference>
<dbReference type="PROSITE" id="PS00108">
    <property type="entry name" value="PROTEIN_KINASE_ST"/>
    <property type="match status" value="1"/>
</dbReference>
<keyword evidence="2" id="KW-0597">Phosphoprotein</keyword>
<dbReference type="EnsemblMetazoa" id="XM_021054050.2">
    <property type="protein sequence ID" value="XP_020909709.1"/>
    <property type="gene ID" value="LOC110247590"/>
</dbReference>
<dbReference type="PANTHER" id="PTHR24355:SF1">
    <property type="entry name" value="RIBOSOMAL PROTEIN S6 KINASE-RELATED PROTEIN"/>
    <property type="match status" value="1"/>
</dbReference>
<evidence type="ECO:0000256" key="6">
    <source>
        <dbReference type="ARBA" id="ARBA00022840"/>
    </source>
</evidence>
<evidence type="ECO:0000256" key="9">
    <source>
        <dbReference type="SAM" id="MobiDB-lite"/>
    </source>
</evidence>
<evidence type="ECO:0000256" key="7">
    <source>
        <dbReference type="PROSITE-ProRule" id="PRU10141"/>
    </source>
</evidence>
<keyword evidence="5" id="KW-0418">Kinase</keyword>
<dbReference type="PANTHER" id="PTHR24355">
    <property type="entry name" value="G PROTEIN-COUPLED RECEPTOR KINASE/RIBOSOMAL PROTEIN S6 KINASE"/>
    <property type="match status" value="1"/>
</dbReference>
<dbReference type="CDD" id="cd05123">
    <property type="entry name" value="STKc_AGC"/>
    <property type="match status" value="1"/>
</dbReference>
<keyword evidence="4 7" id="KW-0547">Nucleotide-binding</keyword>
<dbReference type="GO" id="GO:0005524">
    <property type="term" value="F:ATP binding"/>
    <property type="evidence" value="ECO:0007669"/>
    <property type="project" value="UniProtKB-UniRule"/>
</dbReference>
<evidence type="ECO:0000256" key="4">
    <source>
        <dbReference type="ARBA" id="ARBA00022741"/>
    </source>
</evidence>
<evidence type="ECO:0000259" key="10">
    <source>
        <dbReference type="PROSITE" id="PS50011"/>
    </source>
</evidence>
<feature type="binding site" evidence="7">
    <location>
        <position position="119"/>
    </location>
    <ligand>
        <name>ATP</name>
        <dbReference type="ChEBI" id="CHEBI:30616"/>
    </ligand>
</feature>
<dbReference type="InterPro" id="IPR008271">
    <property type="entry name" value="Ser/Thr_kinase_AS"/>
</dbReference>
<dbReference type="PROSITE" id="PS50011">
    <property type="entry name" value="PROTEIN_KINASE_DOM"/>
    <property type="match status" value="1"/>
</dbReference>
<evidence type="ECO:0000256" key="2">
    <source>
        <dbReference type="ARBA" id="ARBA00022553"/>
    </source>
</evidence>
<dbReference type="SMART" id="SM00220">
    <property type="entry name" value="S_TKc"/>
    <property type="match status" value="1"/>
</dbReference>
<evidence type="ECO:0000256" key="5">
    <source>
        <dbReference type="ARBA" id="ARBA00022777"/>
    </source>
</evidence>
<name>A0A913XTX4_EXADI</name>
<keyword evidence="6 7" id="KW-0067">ATP-binding</keyword>
<dbReference type="Proteomes" id="UP000887567">
    <property type="component" value="Unplaced"/>
</dbReference>
<dbReference type="FunFam" id="1.10.510.10:FF:000048">
    <property type="entry name" value="Protein kinase C"/>
    <property type="match status" value="1"/>
</dbReference>
<keyword evidence="3" id="KW-0808">Transferase</keyword>
<dbReference type="GO" id="GO:0004674">
    <property type="term" value="F:protein serine/threonine kinase activity"/>
    <property type="evidence" value="ECO:0007669"/>
    <property type="project" value="UniProtKB-KW"/>
</dbReference>
<evidence type="ECO:0000256" key="3">
    <source>
        <dbReference type="ARBA" id="ARBA00022679"/>
    </source>
</evidence>
<proteinExistence type="inferred from homology"/>
<feature type="domain" description="Protein kinase" evidence="10">
    <location>
        <begin position="90"/>
        <end position="344"/>
    </location>
</feature>
<feature type="region of interest" description="Disordered" evidence="9">
    <location>
        <begin position="1"/>
        <end position="50"/>
    </location>
</feature>
<dbReference type="Pfam" id="PF00069">
    <property type="entry name" value="Pkinase"/>
    <property type="match status" value="1"/>
</dbReference>
<protein>
    <recommendedName>
        <fullName evidence="10">Protein kinase domain-containing protein</fullName>
    </recommendedName>
</protein>
<dbReference type="InterPro" id="IPR017441">
    <property type="entry name" value="Protein_kinase_ATP_BS"/>
</dbReference>
<dbReference type="GeneID" id="110247590"/>
<dbReference type="InterPro" id="IPR000719">
    <property type="entry name" value="Prot_kinase_dom"/>
</dbReference>
<keyword evidence="12" id="KW-1185">Reference proteome</keyword>
<dbReference type="SUPFAM" id="SSF56112">
    <property type="entry name" value="Protein kinase-like (PK-like)"/>
    <property type="match status" value="1"/>
</dbReference>
<dbReference type="KEGG" id="epa:110247590"/>
<dbReference type="OMA" id="YCASAIH"/>
<evidence type="ECO:0000313" key="11">
    <source>
        <dbReference type="EnsemblMetazoa" id="XP_020909709.1"/>
    </source>
</evidence>
<reference evidence="11" key="1">
    <citation type="submission" date="2022-11" db="UniProtKB">
        <authorList>
            <consortium name="EnsemblMetazoa"/>
        </authorList>
    </citation>
    <scope>IDENTIFICATION</scope>
</reference>
<dbReference type="InterPro" id="IPR045270">
    <property type="entry name" value="STKc_AGC"/>
</dbReference>